<evidence type="ECO:0000256" key="2">
    <source>
        <dbReference type="ARBA" id="ARBA00012758"/>
    </source>
</evidence>
<reference evidence="8 9" key="1">
    <citation type="submission" date="2013-09" db="EMBL/GenBank/DDBJ databases">
        <title>Complete genome sequence of Corynebacterium doosanense CAU 212(T) (=DSM 45436(T)), isolated from activated sludge.</title>
        <authorList>
            <person name="Schaffert L."/>
            <person name="Albersmeier A."/>
            <person name="Kalinowski J."/>
            <person name="Ruckert C."/>
        </authorList>
    </citation>
    <scope>NUCLEOTIDE SEQUENCE [LARGE SCALE GENOMIC DNA]</scope>
    <source>
        <strain evidence="8 9">CAU 212</strain>
    </source>
</reference>
<proteinExistence type="inferred from homology"/>
<evidence type="ECO:0000259" key="7">
    <source>
        <dbReference type="Pfam" id="PF08244"/>
    </source>
</evidence>
<dbReference type="Proteomes" id="UP000029914">
    <property type="component" value="Chromosome"/>
</dbReference>
<dbReference type="GO" id="GO:0005975">
    <property type="term" value="P:carbohydrate metabolic process"/>
    <property type="evidence" value="ECO:0007669"/>
    <property type="project" value="InterPro"/>
</dbReference>
<accession>A0A097IF83</accession>
<dbReference type="SUPFAM" id="SSF49899">
    <property type="entry name" value="Concanavalin A-like lectins/glucanases"/>
    <property type="match status" value="1"/>
</dbReference>
<sequence>MPVQYRPELHVTAETGVLNAPAGVLRDGDSWHVFYQFQPKLNSPQRWGHVISQNGPFDWDECDDVLAPAGGETDLRAGSVVTNDGGADLYFTSVTAAGTSIQLAHMGLVEDMCDVSDDPSSLDATVNRVSRAVNDQSGFSNFRSPCVVRDWCSDDDRGQGHDGWLMLAVSGSTEDPRLVTLTSPDGRDWSLTGPLQFRGDHGMDSLTNIVSPRIIRLRDEVAGEIYDVLLLTMERDGVDHSGYLVGELTGGEFAVTTPFTRLDHGYDFTRPRNTNYAPGTIAAEKLYDQSVIFGLLNGVGRQDESAEHLSIQHSDWANVLSLPRVLTLQGGQIFQTPYRGTLDAVASSNRAQSWVATGEIPEGSSLTLDLKDADGNVAFRVTHSGDRLSVDRSMNEFHSGDEPMSVDLREGDSDTLTVIVDGSTVEVFADGGQVALASRVYIKGGKAEFVVRTEGDAVIHRSFTNVSSAGREDLLADIEDHEAYGE</sequence>
<comment type="similarity">
    <text evidence="1 5">Belongs to the glycosyl hydrolase 32 family.</text>
</comment>
<dbReference type="PANTHER" id="PTHR43101">
    <property type="entry name" value="BETA-FRUCTOSIDASE"/>
    <property type="match status" value="1"/>
</dbReference>
<evidence type="ECO:0000256" key="1">
    <source>
        <dbReference type="ARBA" id="ARBA00009902"/>
    </source>
</evidence>
<dbReference type="InterPro" id="IPR001362">
    <property type="entry name" value="Glyco_hydro_32"/>
</dbReference>
<gene>
    <name evidence="8" type="ORF">CDOO_05620</name>
</gene>
<evidence type="ECO:0000259" key="6">
    <source>
        <dbReference type="Pfam" id="PF00251"/>
    </source>
</evidence>
<organism evidence="8 9">
    <name type="scientific">Corynebacterium doosanense CAU 212 = DSM 45436</name>
    <dbReference type="NCBI Taxonomy" id="558173"/>
    <lineage>
        <taxon>Bacteria</taxon>
        <taxon>Bacillati</taxon>
        <taxon>Actinomycetota</taxon>
        <taxon>Actinomycetes</taxon>
        <taxon>Mycobacteriales</taxon>
        <taxon>Corynebacteriaceae</taxon>
        <taxon>Corynebacterium</taxon>
    </lineage>
</organism>
<dbReference type="SUPFAM" id="SSF75005">
    <property type="entry name" value="Arabinanase/levansucrase/invertase"/>
    <property type="match status" value="1"/>
</dbReference>
<evidence type="ECO:0000256" key="4">
    <source>
        <dbReference type="ARBA" id="ARBA00023295"/>
    </source>
</evidence>
<dbReference type="Gene3D" id="2.60.120.560">
    <property type="entry name" value="Exo-inulinase, domain 1"/>
    <property type="match status" value="1"/>
</dbReference>
<dbReference type="KEGG" id="cdo:CDOO_05620"/>
<keyword evidence="9" id="KW-1185">Reference proteome</keyword>
<dbReference type="RefSeq" id="WP_018022252.1">
    <property type="nucleotide sequence ID" value="NZ_AQUX01000006.1"/>
</dbReference>
<evidence type="ECO:0000313" key="9">
    <source>
        <dbReference type="Proteomes" id="UP000029914"/>
    </source>
</evidence>
<protein>
    <recommendedName>
        <fullName evidence="2">beta-fructofuranosidase</fullName>
        <ecNumber evidence="2">3.2.1.26</ecNumber>
    </recommendedName>
</protein>
<dbReference type="PANTHER" id="PTHR43101:SF1">
    <property type="entry name" value="BETA-FRUCTOSIDASE"/>
    <property type="match status" value="1"/>
</dbReference>
<dbReference type="GO" id="GO:0004564">
    <property type="term" value="F:beta-fructofuranosidase activity"/>
    <property type="evidence" value="ECO:0007669"/>
    <property type="project" value="UniProtKB-EC"/>
</dbReference>
<dbReference type="InterPro" id="IPR023296">
    <property type="entry name" value="Glyco_hydro_beta-prop_sf"/>
</dbReference>
<evidence type="ECO:0000256" key="3">
    <source>
        <dbReference type="ARBA" id="ARBA00022801"/>
    </source>
</evidence>
<dbReference type="SMART" id="SM00640">
    <property type="entry name" value="Glyco_32"/>
    <property type="match status" value="1"/>
</dbReference>
<dbReference type="InterPro" id="IPR013148">
    <property type="entry name" value="Glyco_hydro_32_N"/>
</dbReference>
<evidence type="ECO:0000256" key="5">
    <source>
        <dbReference type="RuleBase" id="RU362110"/>
    </source>
</evidence>
<dbReference type="HOGENOM" id="CLU_562269_0_0_11"/>
<keyword evidence="4 5" id="KW-0326">Glycosidase</keyword>
<dbReference type="eggNOG" id="COG1621">
    <property type="taxonomic scope" value="Bacteria"/>
</dbReference>
<feature type="domain" description="Glycosyl hydrolase family 32 N-terminal" evidence="6">
    <location>
        <begin position="10"/>
        <end position="337"/>
    </location>
</feature>
<evidence type="ECO:0000313" key="8">
    <source>
        <dbReference type="EMBL" id="AIT60788.1"/>
    </source>
</evidence>
<dbReference type="InterPro" id="IPR051214">
    <property type="entry name" value="GH32_Enzymes"/>
</dbReference>
<dbReference type="OrthoDB" id="9776657at2"/>
<dbReference type="EC" id="3.2.1.26" evidence="2"/>
<dbReference type="InterPro" id="IPR013320">
    <property type="entry name" value="ConA-like_dom_sf"/>
</dbReference>
<name>A0A097IF83_9CORY</name>
<dbReference type="Pfam" id="PF08244">
    <property type="entry name" value="Glyco_hydro_32C"/>
    <property type="match status" value="1"/>
</dbReference>
<dbReference type="InterPro" id="IPR013189">
    <property type="entry name" value="Glyco_hydro_32_C"/>
</dbReference>
<dbReference type="STRING" id="558173.CDOO_05620"/>
<keyword evidence="3 5" id="KW-0378">Hydrolase</keyword>
<dbReference type="AlphaFoldDB" id="A0A097IF83"/>
<feature type="domain" description="Glycosyl hydrolase family 32 C-terminal" evidence="7">
    <location>
        <begin position="384"/>
        <end position="454"/>
    </location>
</feature>
<dbReference type="Gene3D" id="2.115.10.20">
    <property type="entry name" value="Glycosyl hydrolase domain, family 43"/>
    <property type="match status" value="1"/>
</dbReference>
<dbReference type="Pfam" id="PF00251">
    <property type="entry name" value="Glyco_hydro_32N"/>
    <property type="match status" value="1"/>
</dbReference>
<dbReference type="EMBL" id="CP006764">
    <property type="protein sequence ID" value="AIT60788.1"/>
    <property type="molecule type" value="Genomic_DNA"/>
</dbReference>